<dbReference type="Proteomes" id="UP000234345">
    <property type="component" value="Unassembled WGS sequence"/>
</dbReference>
<dbReference type="PANTHER" id="PTHR47894:SF1">
    <property type="entry name" value="HTH-TYPE TRANSCRIPTIONAL REGULATOR VQSM"/>
    <property type="match status" value="1"/>
</dbReference>
<evidence type="ECO:0000313" key="6">
    <source>
        <dbReference type="Proteomes" id="UP000234345"/>
    </source>
</evidence>
<dbReference type="AlphaFoldDB" id="A0A7Z7IZ44"/>
<reference evidence="5 6" key="1">
    <citation type="submission" date="2017-10" db="EMBL/GenBank/DDBJ databases">
        <authorList>
            <person name="Regsiter A."/>
            <person name="William W."/>
        </authorList>
    </citation>
    <scope>NUCLEOTIDE SEQUENCE [LARGE SCALE GENOMIC DNA]</scope>
    <source>
        <strain evidence="5 6">CFBP6991</strain>
    </source>
</reference>
<evidence type="ECO:0000256" key="2">
    <source>
        <dbReference type="ARBA" id="ARBA00023125"/>
    </source>
</evidence>
<dbReference type="EMBL" id="OCZC01000061">
    <property type="protein sequence ID" value="SOO24277.1"/>
    <property type="molecule type" value="Genomic_DNA"/>
</dbReference>
<keyword evidence="3" id="KW-0804">Transcription</keyword>
<comment type="caution">
    <text evidence="5">The sequence shown here is derived from an EMBL/GenBank/DDBJ whole genome shotgun (WGS) entry which is preliminary data.</text>
</comment>
<dbReference type="GO" id="GO:0005829">
    <property type="term" value="C:cytosol"/>
    <property type="evidence" value="ECO:0007669"/>
    <property type="project" value="TreeGrafter"/>
</dbReference>
<dbReference type="GO" id="GO:0003700">
    <property type="term" value="F:DNA-binding transcription factor activity"/>
    <property type="evidence" value="ECO:0007669"/>
    <property type="project" value="InterPro"/>
</dbReference>
<evidence type="ECO:0000313" key="5">
    <source>
        <dbReference type="EMBL" id="SOO24277.1"/>
    </source>
</evidence>
<keyword evidence="2" id="KW-0238">DNA-binding</keyword>
<dbReference type="SMART" id="SM00342">
    <property type="entry name" value="HTH_ARAC"/>
    <property type="match status" value="1"/>
</dbReference>
<evidence type="ECO:0000256" key="1">
    <source>
        <dbReference type="ARBA" id="ARBA00023015"/>
    </source>
</evidence>
<dbReference type="InterPro" id="IPR009057">
    <property type="entry name" value="Homeodomain-like_sf"/>
</dbReference>
<name>A0A7Z7IZ44_XANCH</name>
<protein>
    <submittedName>
        <fullName evidence="5">Transcriptional regulator, AraC family</fullName>
    </submittedName>
</protein>
<dbReference type="PROSITE" id="PS01124">
    <property type="entry name" value="HTH_ARAC_FAMILY_2"/>
    <property type="match status" value="1"/>
</dbReference>
<dbReference type="PANTHER" id="PTHR47894">
    <property type="entry name" value="HTH-TYPE TRANSCRIPTIONAL REGULATOR GADX"/>
    <property type="match status" value="1"/>
</dbReference>
<gene>
    <name evidence="5" type="ORF">XFF6991_340076</name>
</gene>
<proteinExistence type="predicted"/>
<dbReference type="InterPro" id="IPR018060">
    <property type="entry name" value="HTH_AraC"/>
</dbReference>
<evidence type="ECO:0000256" key="3">
    <source>
        <dbReference type="ARBA" id="ARBA00023163"/>
    </source>
</evidence>
<dbReference type="Pfam" id="PF12625">
    <property type="entry name" value="Arabinose_bd"/>
    <property type="match status" value="1"/>
</dbReference>
<dbReference type="SUPFAM" id="SSF46689">
    <property type="entry name" value="Homeodomain-like"/>
    <property type="match status" value="1"/>
</dbReference>
<accession>A0A7Z7IZ44</accession>
<keyword evidence="1" id="KW-0805">Transcription regulation</keyword>
<dbReference type="Pfam" id="PF12833">
    <property type="entry name" value="HTH_18"/>
    <property type="match status" value="1"/>
</dbReference>
<organism evidence="5 6">
    <name type="scientific">Xanthomonas campestris pv. phaseoli</name>
    <dbReference type="NCBI Taxonomy" id="317013"/>
    <lineage>
        <taxon>Bacteria</taxon>
        <taxon>Pseudomonadati</taxon>
        <taxon>Pseudomonadota</taxon>
        <taxon>Gammaproteobacteria</taxon>
        <taxon>Lysobacterales</taxon>
        <taxon>Lysobacteraceae</taxon>
        <taxon>Xanthomonas</taxon>
    </lineage>
</organism>
<evidence type="ECO:0000259" key="4">
    <source>
        <dbReference type="PROSITE" id="PS01124"/>
    </source>
</evidence>
<dbReference type="GO" id="GO:0000976">
    <property type="term" value="F:transcription cis-regulatory region binding"/>
    <property type="evidence" value="ECO:0007669"/>
    <property type="project" value="TreeGrafter"/>
</dbReference>
<dbReference type="InterPro" id="IPR032687">
    <property type="entry name" value="AraC-type_N"/>
</dbReference>
<sequence length="375" mass="42156">MSLHRLRTLRGALLSMPRARAAVIRRQPTSEVGKARRAPADTRRIADIVPNTVRSLLGLVEDRGHAPERLCKGLGFTGRDLHDRDLLLSYQQVRALILRARRLLEEPAMGLAAGMRQRPVSWGLTGLAMLTCETFGEAIAYGLGHQHEAGAMMQHLFAQQGPEASIELVPHVFDLEIEPYLIEEAFAGALNVSRCMLGPDIRPRAVELAFARSAPLEIYTRFFRCPVRFGAGRNRMTLEAKWLAARLPGYDRTTCGLLRQQLETLIQRPPSRNELVESIALRLRSDAERAPRQPELARQANCSERTLRRRLGAQQVGYRALRDAARYERAQDLLRNSQMTVAEVAQAVGYADARAFRRAFQRWSGRSPGQARESH</sequence>
<dbReference type="Gene3D" id="1.10.10.60">
    <property type="entry name" value="Homeodomain-like"/>
    <property type="match status" value="1"/>
</dbReference>
<feature type="domain" description="HTH araC/xylS-type" evidence="4">
    <location>
        <begin position="277"/>
        <end position="374"/>
    </location>
</feature>